<dbReference type="PANTHER" id="PTHR42680:SF3">
    <property type="entry name" value="DCTP DEAMINASE"/>
    <property type="match status" value="1"/>
</dbReference>
<protein>
    <submittedName>
        <fullName evidence="3">dCTP deaminase dUTPase</fullName>
    </submittedName>
</protein>
<name>A0A8S5UL43_9CAUD</name>
<dbReference type="GO" id="GO:0008829">
    <property type="term" value="F:dCTP deaminase activity"/>
    <property type="evidence" value="ECO:0007669"/>
    <property type="project" value="InterPro"/>
</dbReference>
<dbReference type="CDD" id="cd07557">
    <property type="entry name" value="trimeric_dUTPase"/>
    <property type="match status" value="1"/>
</dbReference>
<dbReference type="GO" id="GO:0015949">
    <property type="term" value="P:nucleobase-containing small molecule interconversion"/>
    <property type="evidence" value="ECO:0007669"/>
    <property type="project" value="TreeGrafter"/>
</dbReference>
<accession>A0A8S5UL43</accession>
<dbReference type="Pfam" id="PF22769">
    <property type="entry name" value="DCD"/>
    <property type="match status" value="1"/>
</dbReference>
<reference evidence="3" key="1">
    <citation type="journal article" date="2021" name="Proc. Natl. Acad. Sci. U.S.A.">
        <title>A Catalog of Tens of Thousands of Viruses from Human Metagenomes Reveals Hidden Associations with Chronic Diseases.</title>
        <authorList>
            <person name="Tisza M.J."/>
            <person name="Buck C.B."/>
        </authorList>
    </citation>
    <scope>NUCLEOTIDE SEQUENCE</scope>
    <source>
        <strain evidence="3">CtICF6</strain>
    </source>
</reference>
<keyword evidence="2" id="KW-0546">Nucleotide metabolism</keyword>
<dbReference type="InterPro" id="IPR036157">
    <property type="entry name" value="dUTPase-like_sf"/>
</dbReference>
<dbReference type="EMBL" id="BK016104">
    <property type="protein sequence ID" value="DAF95155.1"/>
    <property type="molecule type" value="Genomic_DNA"/>
</dbReference>
<dbReference type="InterPro" id="IPR033704">
    <property type="entry name" value="dUTPase_trimeric"/>
</dbReference>
<evidence type="ECO:0000256" key="1">
    <source>
        <dbReference type="ARBA" id="ARBA00022801"/>
    </source>
</evidence>
<keyword evidence="1" id="KW-0378">Hydrolase</keyword>
<dbReference type="SUPFAM" id="SSF51283">
    <property type="entry name" value="dUTPase-like"/>
    <property type="match status" value="1"/>
</dbReference>
<proteinExistence type="predicted"/>
<evidence type="ECO:0000313" key="3">
    <source>
        <dbReference type="EMBL" id="DAF95155.1"/>
    </source>
</evidence>
<dbReference type="InterPro" id="IPR011962">
    <property type="entry name" value="dCTP_deaminase"/>
</dbReference>
<evidence type="ECO:0000256" key="2">
    <source>
        <dbReference type="ARBA" id="ARBA00023080"/>
    </source>
</evidence>
<organism evidence="3">
    <name type="scientific">Siphoviridae sp. ctICF6</name>
    <dbReference type="NCBI Taxonomy" id="2825427"/>
    <lineage>
        <taxon>Viruses</taxon>
        <taxon>Duplodnaviria</taxon>
        <taxon>Heunggongvirae</taxon>
        <taxon>Uroviricota</taxon>
        <taxon>Caudoviricetes</taxon>
    </lineage>
</organism>
<dbReference type="Gene3D" id="2.70.40.10">
    <property type="match status" value="1"/>
</dbReference>
<dbReference type="GO" id="GO:0006229">
    <property type="term" value="P:dUTP biosynthetic process"/>
    <property type="evidence" value="ECO:0007669"/>
    <property type="project" value="InterPro"/>
</dbReference>
<sequence>MLNDITIEQYVEYQDLILPYTEKQLNPNSYDVTLQDTIIVYEMDRKAGYADGSDHTLRGIHTKPVRINEHYMLRPGQFVLGATVEKISLPDNMMARFDGKSSLGRLGLCTHVTAGFIDAGFIGTITVELKNENSFPIMLTSGMRIGQVSFEYLNAASMKPYGMVGHYQNQKAPQPAVEV</sequence>
<dbReference type="PANTHER" id="PTHR42680">
    <property type="entry name" value="DCTP DEAMINASE"/>
    <property type="match status" value="1"/>
</dbReference>
<dbReference type="NCBIfam" id="TIGR02274">
    <property type="entry name" value="dCTP_deam"/>
    <property type="match status" value="1"/>
</dbReference>